<dbReference type="Proteomes" id="UP001150538">
    <property type="component" value="Unassembled WGS sequence"/>
</dbReference>
<name>A0A9W7ZWD4_9FUNG</name>
<reference evidence="3" key="1">
    <citation type="submission" date="2022-07" db="EMBL/GenBank/DDBJ databases">
        <title>Phylogenomic reconstructions and comparative analyses of Kickxellomycotina fungi.</title>
        <authorList>
            <person name="Reynolds N.K."/>
            <person name="Stajich J.E."/>
            <person name="Barry K."/>
            <person name="Grigoriev I.V."/>
            <person name="Crous P."/>
            <person name="Smith M.E."/>
        </authorList>
    </citation>
    <scope>NUCLEOTIDE SEQUENCE</scope>
    <source>
        <strain evidence="3">NBRC 100468</strain>
    </source>
</reference>
<feature type="domain" description="YMC020W-like alpha/beta hydrolase" evidence="2">
    <location>
        <begin position="493"/>
        <end position="704"/>
    </location>
</feature>
<evidence type="ECO:0000313" key="4">
    <source>
        <dbReference type="Proteomes" id="UP001150538"/>
    </source>
</evidence>
<feature type="compositionally biased region" description="Polar residues" evidence="1">
    <location>
        <begin position="149"/>
        <end position="160"/>
    </location>
</feature>
<comment type="caution">
    <text evidence="3">The sequence shown here is derived from an EMBL/GenBank/DDBJ whole genome shotgun (WGS) entry which is preliminary data.</text>
</comment>
<dbReference type="Pfam" id="PF26147">
    <property type="entry name" value="AB_HYDROLASE_YMC0-YMC35"/>
    <property type="match status" value="2"/>
</dbReference>
<dbReference type="InterPro" id="IPR058934">
    <property type="entry name" value="YMC020W-like"/>
</dbReference>
<feature type="region of interest" description="Disordered" evidence="1">
    <location>
        <begin position="402"/>
        <end position="468"/>
    </location>
</feature>
<dbReference type="PANTHER" id="PTHR47349:SF1">
    <property type="entry name" value="AER328WP"/>
    <property type="match status" value="1"/>
</dbReference>
<feature type="domain" description="YMC020W-like alpha/beta hydrolase" evidence="2">
    <location>
        <begin position="304"/>
        <end position="396"/>
    </location>
</feature>
<evidence type="ECO:0000259" key="2">
    <source>
        <dbReference type="Pfam" id="PF26147"/>
    </source>
</evidence>
<feature type="compositionally biased region" description="Low complexity" evidence="1">
    <location>
        <begin position="9"/>
        <end position="31"/>
    </location>
</feature>
<evidence type="ECO:0000256" key="1">
    <source>
        <dbReference type="SAM" id="MobiDB-lite"/>
    </source>
</evidence>
<dbReference type="OrthoDB" id="5598028at2759"/>
<feature type="region of interest" description="Disordered" evidence="1">
    <location>
        <begin position="104"/>
        <end position="225"/>
    </location>
</feature>
<evidence type="ECO:0000313" key="3">
    <source>
        <dbReference type="EMBL" id="KAJ1913022.1"/>
    </source>
</evidence>
<keyword evidence="4" id="KW-1185">Reference proteome</keyword>
<dbReference type="AlphaFoldDB" id="A0A9W7ZWD4"/>
<dbReference type="InterPro" id="IPR058933">
    <property type="entry name" value="YMC020W-like_ab_hydrolase"/>
</dbReference>
<protein>
    <recommendedName>
        <fullName evidence="2">YMC020W-like alpha/beta hydrolase domain-containing protein</fullName>
    </recommendedName>
</protein>
<feature type="region of interest" description="Disordered" evidence="1">
    <location>
        <begin position="1"/>
        <end position="74"/>
    </location>
</feature>
<gene>
    <name evidence="3" type="ORF">H4219_005379</name>
</gene>
<organism evidence="3 4">
    <name type="scientific">Mycoemilia scoparia</name>
    <dbReference type="NCBI Taxonomy" id="417184"/>
    <lineage>
        <taxon>Eukaryota</taxon>
        <taxon>Fungi</taxon>
        <taxon>Fungi incertae sedis</taxon>
        <taxon>Zoopagomycota</taxon>
        <taxon>Kickxellomycotina</taxon>
        <taxon>Kickxellomycetes</taxon>
        <taxon>Kickxellales</taxon>
        <taxon>Kickxellaceae</taxon>
        <taxon>Mycoemilia</taxon>
    </lineage>
</organism>
<feature type="compositionally biased region" description="Basic and acidic residues" evidence="1">
    <location>
        <begin position="192"/>
        <end position="206"/>
    </location>
</feature>
<dbReference type="PANTHER" id="PTHR47349">
    <property type="entry name" value="CHROMOSOME 8, WHOLE GENOME SHOTGUN SEQUENCE"/>
    <property type="match status" value="1"/>
</dbReference>
<feature type="compositionally biased region" description="Low complexity" evidence="1">
    <location>
        <begin position="407"/>
        <end position="418"/>
    </location>
</feature>
<proteinExistence type="predicted"/>
<feature type="compositionally biased region" description="Low complexity" evidence="1">
    <location>
        <begin position="161"/>
        <end position="178"/>
    </location>
</feature>
<sequence>MFLFRTSTPKAPSKSNDDSSANASRPSSSSKALKDPKVSGVNGALPPTATPAAGNDASGAPGTEPAGITPPNAIGKENVVEPAIDLPGGNAFIKKILLLQQQQQQQQEQEQGHSKLTTKRCHSDSELIKTPSPPPPSQRQKRQPAVAGTSATTMGATNLETNTSDHTISTTDTYTDTTKANDNSDPILNSRDIQRSHLRTETDPLNKRKHKKPINRQASKPSPLINVDIQHYADEDTSDLDPYSLKYMKKSAKVISQYIMSSLKGYFWSSSLLSPPSNPTTNNISAENNTHMYIPRTMRQIVELEAREVKKIVIIGVHGWFPTKILQLVAGEPTGKSQRFCEKMKNGLLEYFMDEYGIDLDNVNGVDGEKAISCISLVGEGQIQDRVEMLFKQLVEDQDYKESPPVAAAAENSNANDAKQPNGAPTGGGKSDKINEANLNGKGKNDNDSDSNESKPPPQQSSVSEKDITPIANTSSATAKENEATETESTKKTNIEKLQEADMVFIVTHSQGTPVSAQILDRLIDLQILNPRKQRVCFLAMAGINHGPLPAFQNSVVLKYIEAQAAHELFEFMDPLSEVSVTYVASLGSIMQRGVRMICVGSWIDEVVPLHSAVFQSVTHHNLYRAVYIDGPHYKNDFLTRLINFCLKLRNAGIDDRGLLVHLSQVIVGALWGSTSGGHSTIYEETKVYKLAINWAFCSTLMSEPTVIRSSPLRKMLVDNPNDIGTNITGGGSSSGGGSKAKEIIKSIISKARITLFRLPPLSKDKNAITSLHIQYTPLKADEKLNPFYLPWIVRTLWDDPQLHENPKWKEDIEELVQLYDDWEPSTKAGKDLKYRLEPIRVSF</sequence>
<accession>A0A9W7ZWD4</accession>
<dbReference type="EMBL" id="JANBPU010000292">
    <property type="protein sequence ID" value="KAJ1913022.1"/>
    <property type="molecule type" value="Genomic_DNA"/>
</dbReference>